<accession>A0A3M5P657</accession>
<comment type="caution">
    <text evidence="2">The sequence shown here is derived from an EMBL/GenBank/DDBJ whole genome shotgun (WGS) entry which is preliminary data.</text>
</comment>
<dbReference type="SUPFAM" id="SSF141371">
    <property type="entry name" value="PilZ domain-like"/>
    <property type="match status" value="1"/>
</dbReference>
<dbReference type="Gene3D" id="2.40.10.220">
    <property type="entry name" value="predicted glycosyltransferase like domains"/>
    <property type="match status" value="1"/>
</dbReference>
<gene>
    <name evidence="2" type="ORF">ALP40_04674</name>
</gene>
<dbReference type="InterPro" id="IPR009875">
    <property type="entry name" value="PilZ_domain"/>
</dbReference>
<evidence type="ECO:0000259" key="1">
    <source>
        <dbReference type="Pfam" id="PF07238"/>
    </source>
</evidence>
<evidence type="ECO:0000313" key="3">
    <source>
        <dbReference type="Proteomes" id="UP000273854"/>
    </source>
</evidence>
<dbReference type="GO" id="GO:0035438">
    <property type="term" value="F:cyclic-di-GMP binding"/>
    <property type="evidence" value="ECO:0007669"/>
    <property type="project" value="InterPro"/>
</dbReference>
<proteinExistence type="predicted"/>
<organism evidence="2 3">
    <name type="scientific">Pseudomonas viridiflava</name>
    <name type="common">Phytomonas viridiflava</name>
    <dbReference type="NCBI Taxonomy" id="33069"/>
    <lineage>
        <taxon>Bacteria</taxon>
        <taxon>Pseudomonadati</taxon>
        <taxon>Pseudomonadota</taxon>
        <taxon>Gammaproteobacteria</taxon>
        <taxon>Pseudomonadales</taxon>
        <taxon>Pseudomonadaceae</taxon>
        <taxon>Pseudomonas</taxon>
    </lineage>
</organism>
<sequence length="158" mass="17134">MRAQCCCASCFRGALQGADGTPIRRAFQAYSGPDFALFTSQIAGSYKNGHISNQNEGLDMSRTDRDYEEKRDYIRMRVDADVNLIHAGQVIPAVCIDLSSSGMQVQAPRSFSVGDKLNVSIDSDHPALKGLEADTEVVWVTDEEGGGQKLGLSIVSMK</sequence>
<dbReference type="EMBL" id="RBTP01000048">
    <property type="protein sequence ID" value="RMT80071.1"/>
    <property type="molecule type" value="Genomic_DNA"/>
</dbReference>
<reference evidence="2 3" key="1">
    <citation type="submission" date="2018-08" db="EMBL/GenBank/DDBJ databases">
        <title>Recombination of ecologically and evolutionarily significant loci maintains genetic cohesion in the Pseudomonas syringae species complex.</title>
        <authorList>
            <person name="Dillon M."/>
            <person name="Thakur S."/>
            <person name="Almeida R.N.D."/>
            <person name="Weir B.S."/>
            <person name="Guttman D.S."/>
        </authorList>
    </citation>
    <scope>NUCLEOTIDE SEQUENCE [LARGE SCALE GENOMIC DNA]</scope>
    <source>
        <strain evidence="2 3">ICMP 19473</strain>
    </source>
</reference>
<dbReference type="AlphaFoldDB" id="A0A3M5P657"/>
<name>A0A3M5P657_PSEVI</name>
<evidence type="ECO:0000313" key="2">
    <source>
        <dbReference type="EMBL" id="RMT80071.1"/>
    </source>
</evidence>
<protein>
    <recommendedName>
        <fullName evidence="1">PilZ domain-containing protein</fullName>
    </recommendedName>
</protein>
<feature type="domain" description="PilZ" evidence="1">
    <location>
        <begin position="69"/>
        <end position="155"/>
    </location>
</feature>
<dbReference type="Pfam" id="PF07238">
    <property type="entry name" value="PilZ"/>
    <property type="match status" value="1"/>
</dbReference>
<dbReference type="Proteomes" id="UP000273854">
    <property type="component" value="Unassembled WGS sequence"/>
</dbReference>